<dbReference type="PROSITE" id="PS50109">
    <property type="entry name" value="HIS_KIN"/>
    <property type="match status" value="1"/>
</dbReference>
<dbReference type="CDD" id="cd18774">
    <property type="entry name" value="PDC2_HK_sensor"/>
    <property type="match status" value="1"/>
</dbReference>
<reference evidence="18 19" key="1">
    <citation type="journal article" date="2016" name="Nat. Commun.">
        <title>Thousands of microbial genomes shed light on interconnected biogeochemical processes in an aquifer system.</title>
        <authorList>
            <person name="Anantharaman K."/>
            <person name="Brown C.T."/>
            <person name="Hug L.A."/>
            <person name="Sharon I."/>
            <person name="Castelle C.J."/>
            <person name="Probst A.J."/>
            <person name="Thomas B.C."/>
            <person name="Singh A."/>
            <person name="Wilkins M.J."/>
            <person name="Karaoz U."/>
            <person name="Brodie E.L."/>
            <person name="Williams K.H."/>
            <person name="Hubbard S.S."/>
            <person name="Banfield J.F."/>
        </authorList>
    </citation>
    <scope>NUCLEOTIDE SEQUENCE [LARGE SCALE GENOMIC DNA]</scope>
</reference>
<comment type="caution">
    <text evidence="18">The sequence shown here is derived from an EMBL/GenBank/DDBJ whole genome shotgun (WGS) entry which is preliminary data.</text>
</comment>
<dbReference type="GO" id="GO:0005524">
    <property type="term" value="F:ATP binding"/>
    <property type="evidence" value="ECO:0007669"/>
    <property type="project" value="UniProtKB-KW"/>
</dbReference>
<comment type="subcellular location">
    <subcellularLocation>
        <location evidence="3">Cell membrane</location>
        <topology evidence="3">Multi-pass membrane protein</topology>
    </subcellularLocation>
    <subcellularLocation>
        <location evidence="2">Membrane raft</location>
        <topology evidence="2">Multi-pass membrane protein</topology>
    </subcellularLocation>
</comment>
<evidence type="ECO:0000256" key="15">
    <source>
        <dbReference type="SAM" id="Phobius"/>
    </source>
</evidence>
<dbReference type="EMBL" id="MGIR01000007">
    <property type="protein sequence ID" value="OGM90828.1"/>
    <property type="molecule type" value="Genomic_DNA"/>
</dbReference>
<dbReference type="Proteomes" id="UP000178946">
    <property type="component" value="Unassembled WGS sequence"/>
</dbReference>
<dbReference type="EC" id="2.7.13.3" evidence="4"/>
<keyword evidence="10" id="KW-0418">Kinase</keyword>
<dbReference type="SMART" id="SM00304">
    <property type="entry name" value="HAMP"/>
    <property type="match status" value="1"/>
</dbReference>
<dbReference type="Pfam" id="PF02743">
    <property type="entry name" value="dCache_1"/>
    <property type="match status" value="1"/>
</dbReference>
<proteinExistence type="predicted"/>
<evidence type="ECO:0000256" key="10">
    <source>
        <dbReference type="ARBA" id="ARBA00022777"/>
    </source>
</evidence>
<dbReference type="FunFam" id="3.30.565.10:FF:000023">
    <property type="entry name" value="PAS domain-containing sensor histidine kinase"/>
    <property type="match status" value="1"/>
</dbReference>
<dbReference type="InterPro" id="IPR003661">
    <property type="entry name" value="HisK_dim/P_dom"/>
</dbReference>
<dbReference type="Gene3D" id="6.10.340.10">
    <property type="match status" value="1"/>
</dbReference>
<dbReference type="InterPro" id="IPR029151">
    <property type="entry name" value="Sensor-like_sf"/>
</dbReference>
<accession>A0A1F8DSP1</accession>
<evidence type="ECO:0000256" key="13">
    <source>
        <dbReference type="ARBA" id="ARBA00023012"/>
    </source>
</evidence>
<dbReference type="SMART" id="SM00388">
    <property type="entry name" value="HisKA"/>
    <property type="match status" value="1"/>
</dbReference>
<sequence length="617" mass="68066">MFGGSLRDKILLVMILVGLLPLVAAGSLAIYSLNVFHDFDLASIQDNLILQKVEEVQSFINDISASFKLKIDYLSGDPVQIEGDGGVKYPAPISLSSQRFLLSQLMLEKPQLEEVSIIAVFPYREADMNFSTGSETARYGRFYPDGVSGRELQDQNRSEKYIAAAAGQDYIGPIYHTLKGPMMTMASPIRNKDEEIIGVLSGEVNLSEFRNMAARSKLGNSGYVYMVDQDGFLIARGRLADVSPDDVKKGGFVSELILGKSFLGIDGQSRYKSIWGERVVAAGDYLEKLNIGIIAEWQEAEADAIVNTVRNQILIISLIVLIATILFSLFAANRIVNPIRMLEVGTRFVAQGKFDRPINIKTNDEIEELGAAFNKMMLGLKQLQELKEEFVFIAAHELRTPVTAIKGYISLILDGIAGPVSGSLREILDKIQNANKRLINLVNDLLEVARSEAGRMTIQVAPTNIIAPIKDVLSELRPLAYEKSITMIYEPDSGLPSVLADAGRVKEIMVNLVGNAIKYTVGSGTVTVRHEIQGSELTTHIQDTGVGMPKDAQKKLFEKFYRIQTEKTRDITGTGLGLFIVRQLVEKMNGRIWVESEEGKGSIFSFSLLLAEKNISQ</sequence>
<dbReference type="InterPro" id="IPR036890">
    <property type="entry name" value="HATPase_C_sf"/>
</dbReference>
<feature type="domain" description="Histidine kinase" evidence="16">
    <location>
        <begin position="393"/>
        <end position="612"/>
    </location>
</feature>
<keyword evidence="5" id="KW-1003">Cell membrane</keyword>
<evidence type="ECO:0000256" key="1">
    <source>
        <dbReference type="ARBA" id="ARBA00000085"/>
    </source>
</evidence>
<dbReference type="PANTHER" id="PTHR43711">
    <property type="entry name" value="TWO-COMPONENT HISTIDINE KINASE"/>
    <property type="match status" value="1"/>
</dbReference>
<dbReference type="InterPro" id="IPR005467">
    <property type="entry name" value="His_kinase_dom"/>
</dbReference>
<evidence type="ECO:0000256" key="9">
    <source>
        <dbReference type="ARBA" id="ARBA00022741"/>
    </source>
</evidence>
<organism evidence="18 19">
    <name type="scientific">Candidatus Wolfebacteria bacterium RIFCSPLOWO2_01_FULL_45_19</name>
    <dbReference type="NCBI Taxonomy" id="1802557"/>
    <lineage>
        <taxon>Bacteria</taxon>
        <taxon>Candidatus Wolfeibacteriota</taxon>
    </lineage>
</organism>
<dbReference type="PROSITE" id="PS50885">
    <property type="entry name" value="HAMP"/>
    <property type="match status" value="1"/>
</dbReference>
<dbReference type="PANTHER" id="PTHR43711:SF1">
    <property type="entry name" value="HISTIDINE KINASE 1"/>
    <property type="match status" value="1"/>
</dbReference>
<dbReference type="SUPFAM" id="SSF47384">
    <property type="entry name" value="Homodimeric domain of signal transducing histidine kinase"/>
    <property type="match status" value="1"/>
</dbReference>
<keyword evidence="14 15" id="KW-0472">Membrane</keyword>
<dbReference type="Gene3D" id="1.10.287.130">
    <property type="match status" value="1"/>
</dbReference>
<dbReference type="Gene3D" id="3.30.450.20">
    <property type="entry name" value="PAS domain"/>
    <property type="match status" value="1"/>
</dbReference>
<dbReference type="Pfam" id="PF00512">
    <property type="entry name" value="HisKA"/>
    <property type="match status" value="1"/>
</dbReference>
<evidence type="ECO:0000256" key="2">
    <source>
        <dbReference type="ARBA" id="ARBA00004314"/>
    </source>
</evidence>
<name>A0A1F8DSP1_9BACT</name>
<evidence type="ECO:0000313" key="18">
    <source>
        <dbReference type="EMBL" id="OGM90828.1"/>
    </source>
</evidence>
<evidence type="ECO:0000259" key="17">
    <source>
        <dbReference type="PROSITE" id="PS50885"/>
    </source>
</evidence>
<dbReference type="SUPFAM" id="SSF158472">
    <property type="entry name" value="HAMP domain-like"/>
    <property type="match status" value="1"/>
</dbReference>
<dbReference type="CDD" id="cd00082">
    <property type="entry name" value="HisKA"/>
    <property type="match status" value="1"/>
</dbReference>
<dbReference type="InterPro" id="IPR003594">
    <property type="entry name" value="HATPase_dom"/>
</dbReference>
<keyword evidence="9" id="KW-0547">Nucleotide-binding</keyword>
<dbReference type="GO" id="GO:0000155">
    <property type="term" value="F:phosphorelay sensor kinase activity"/>
    <property type="evidence" value="ECO:0007669"/>
    <property type="project" value="InterPro"/>
</dbReference>
<dbReference type="AlphaFoldDB" id="A0A1F8DSP1"/>
<comment type="catalytic activity">
    <reaction evidence="1">
        <text>ATP + protein L-histidine = ADP + protein N-phospho-L-histidine.</text>
        <dbReference type="EC" id="2.7.13.3"/>
    </reaction>
</comment>
<dbReference type="Pfam" id="PF00672">
    <property type="entry name" value="HAMP"/>
    <property type="match status" value="1"/>
</dbReference>
<keyword evidence="7" id="KW-0808">Transferase</keyword>
<dbReference type="InterPro" id="IPR003660">
    <property type="entry name" value="HAMP_dom"/>
</dbReference>
<dbReference type="InterPro" id="IPR050736">
    <property type="entry name" value="Sensor_HK_Regulatory"/>
</dbReference>
<dbReference type="GO" id="GO:0045121">
    <property type="term" value="C:membrane raft"/>
    <property type="evidence" value="ECO:0007669"/>
    <property type="project" value="UniProtKB-SubCell"/>
</dbReference>
<protein>
    <recommendedName>
        <fullName evidence="4">histidine kinase</fullName>
        <ecNumber evidence="4">2.7.13.3</ecNumber>
    </recommendedName>
</protein>
<dbReference type="InterPro" id="IPR033479">
    <property type="entry name" value="dCache_1"/>
</dbReference>
<evidence type="ECO:0000256" key="4">
    <source>
        <dbReference type="ARBA" id="ARBA00012438"/>
    </source>
</evidence>
<dbReference type="Gene3D" id="3.30.565.10">
    <property type="entry name" value="Histidine kinase-like ATPase, C-terminal domain"/>
    <property type="match status" value="1"/>
</dbReference>
<evidence type="ECO:0000256" key="6">
    <source>
        <dbReference type="ARBA" id="ARBA00022553"/>
    </source>
</evidence>
<dbReference type="Pfam" id="PF02518">
    <property type="entry name" value="HATPase_c"/>
    <property type="match status" value="1"/>
</dbReference>
<dbReference type="InterPro" id="IPR004358">
    <property type="entry name" value="Sig_transdc_His_kin-like_C"/>
</dbReference>
<dbReference type="SUPFAM" id="SSF103190">
    <property type="entry name" value="Sensory domain-like"/>
    <property type="match status" value="1"/>
</dbReference>
<evidence type="ECO:0000256" key="14">
    <source>
        <dbReference type="ARBA" id="ARBA00023136"/>
    </source>
</evidence>
<dbReference type="CDD" id="cd06225">
    <property type="entry name" value="HAMP"/>
    <property type="match status" value="1"/>
</dbReference>
<feature type="transmembrane region" description="Helical" evidence="15">
    <location>
        <begin position="313"/>
        <end position="332"/>
    </location>
</feature>
<feature type="domain" description="HAMP" evidence="17">
    <location>
        <begin position="333"/>
        <end position="385"/>
    </location>
</feature>
<dbReference type="GO" id="GO:0005886">
    <property type="term" value="C:plasma membrane"/>
    <property type="evidence" value="ECO:0007669"/>
    <property type="project" value="UniProtKB-SubCell"/>
</dbReference>
<evidence type="ECO:0000256" key="3">
    <source>
        <dbReference type="ARBA" id="ARBA00004651"/>
    </source>
</evidence>
<evidence type="ECO:0000256" key="7">
    <source>
        <dbReference type="ARBA" id="ARBA00022679"/>
    </source>
</evidence>
<dbReference type="PRINTS" id="PR00344">
    <property type="entry name" value="BCTRLSENSOR"/>
</dbReference>
<dbReference type="SMART" id="SM00387">
    <property type="entry name" value="HATPase_c"/>
    <property type="match status" value="1"/>
</dbReference>
<evidence type="ECO:0000256" key="8">
    <source>
        <dbReference type="ARBA" id="ARBA00022692"/>
    </source>
</evidence>
<keyword evidence="6" id="KW-0597">Phosphoprotein</keyword>
<evidence type="ECO:0000256" key="11">
    <source>
        <dbReference type="ARBA" id="ARBA00022840"/>
    </source>
</evidence>
<evidence type="ECO:0000259" key="16">
    <source>
        <dbReference type="PROSITE" id="PS50109"/>
    </source>
</evidence>
<keyword evidence="8 15" id="KW-0812">Transmembrane</keyword>
<keyword evidence="13" id="KW-0902">Two-component regulatory system</keyword>
<dbReference type="SUPFAM" id="SSF55874">
    <property type="entry name" value="ATPase domain of HSP90 chaperone/DNA topoisomerase II/histidine kinase"/>
    <property type="match status" value="1"/>
</dbReference>
<keyword evidence="11" id="KW-0067">ATP-binding</keyword>
<gene>
    <name evidence="18" type="ORF">A3A20_01070</name>
</gene>
<dbReference type="STRING" id="1802557.A3A20_01070"/>
<dbReference type="CDD" id="cd18773">
    <property type="entry name" value="PDC1_HK_sensor"/>
    <property type="match status" value="1"/>
</dbReference>
<dbReference type="InterPro" id="IPR036097">
    <property type="entry name" value="HisK_dim/P_sf"/>
</dbReference>
<dbReference type="FunFam" id="1.10.287.130:FF:000001">
    <property type="entry name" value="Two-component sensor histidine kinase"/>
    <property type="match status" value="1"/>
</dbReference>
<evidence type="ECO:0000313" key="19">
    <source>
        <dbReference type="Proteomes" id="UP000178946"/>
    </source>
</evidence>
<keyword evidence="12 15" id="KW-1133">Transmembrane helix</keyword>
<evidence type="ECO:0000256" key="12">
    <source>
        <dbReference type="ARBA" id="ARBA00022989"/>
    </source>
</evidence>
<evidence type="ECO:0000256" key="5">
    <source>
        <dbReference type="ARBA" id="ARBA00022475"/>
    </source>
</evidence>